<dbReference type="AlphaFoldDB" id="A0A2S8GS38"/>
<reference evidence="1 2" key="1">
    <citation type="submission" date="2018-02" db="EMBL/GenBank/DDBJ databases">
        <title>Comparative genomes isolates from brazilian mangrove.</title>
        <authorList>
            <person name="Araujo J.E."/>
            <person name="Taketani R.G."/>
            <person name="Silva M.C.P."/>
            <person name="Loureco M.V."/>
            <person name="Andreote F.D."/>
        </authorList>
    </citation>
    <scope>NUCLEOTIDE SEQUENCE [LARGE SCALE GENOMIC DNA]</scope>
    <source>
        <strain evidence="1 2">Nap-Phe MGV</strain>
    </source>
</reference>
<sequence>MSLQWQESTIAVSVPGGDPRHFRVQYFDTKEMFWHRHDVYNSRIDAEVALQELASRGLKCRILEFGSCAAAR</sequence>
<proteinExistence type="predicted"/>
<dbReference type="EMBL" id="PUHZ01000005">
    <property type="protein sequence ID" value="PQO47243.1"/>
    <property type="molecule type" value="Genomic_DNA"/>
</dbReference>
<gene>
    <name evidence="1" type="ORF">C5Y93_04170</name>
</gene>
<evidence type="ECO:0000313" key="1">
    <source>
        <dbReference type="EMBL" id="PQO47243.1"/>
    </source>
</evidence>
<accession>A0A2S8GS38</accession>
<organism evidence="1 2">
    <name type="scientific">Blastopirellula marina</name>
    <dbReference type="NCBI Taxonomy" id="124"/>
    <lineage>
        <taxon>Bacteria</taxon>
        <taxon>Pseudomonadati</taxon>
        <taxon>Planctomycetota</taxon>
        <taxon>Planctomycetia</taxon>
        <taxon>Pirellulales</taxon>
        <taxon>Pirellulaceae</taxon>
        <taxon>Blastopirellula</taxon>
    </lineage>
</organism>
<dbReference type="Proteomes" id="UP000237819">
    <property type="component" value="Unassembled WGS sequence"/>
</dbReference>
<evidence type="ECO:0000313" key="2">
    <source>
        <dbReference type="Proteomes" id="UP000237819"/>
    </source>
</evidence>
<comment type="caution">
    <text evidence="1">The sequence shown here is derived from an EMBL/GenBank/DDBJ whole genome shotgun (WGS) entry which is preliminary data.</text>
</comment>
<name>A0A2S8GS38_9BACT</name>
<protein>
    <submittedName>
        <fullName evidence="1">Uncharacterized protein</fullName>
    </submittedName>
</protein>